<evidence type="ECO:0000313" key="3">
    <source>
        <dbReference type="Proteomes" id="UP000240206"/>
    </source>
</evidence>
<reference evidence="3" key="1">
    <citation type="submission" date="2018-03" db="EMBL/GenBank/DDBJ databases">
        <title>Ecological and genomic features of two cosmopolitan and abundant freshwater picocyanobacteria.</title>
        <authorList>
            <person name="Cabello-Yeves P.J."/>
            <person name="Picazo A."/>
            <person name="Camacho A."/>
            <person name="Callieri C."/>
            <person name="Rosselli R."/>
            <person name="Roda-Garcia J."/>
            <person name="Coutinho F.H."/>
            <person name="Rodriguez-Valera F."/>
        </authorList>
    </citation>
    <scope>NUCLEOTIDE SEQUENCE [LARGE SCALE GENOMIC DNA]</scope>
    <source>
        <strain evidence="3">Tous</strain>
    </source>
</reference>
<feature type="transmembrane region" description="Helical" evidence="1">
    <location>
        <begin position="15"/>
        <end position="36"/>
    </location>
</feature>
<keyword evidence="3" id="KW-1185">Reference proteome</keyword>
<keyword evidence="1" id="KW-1133">Transmembrane helix</keyword>
<accession>A0A2P7EFX8</accession>
<feature type="transmembrane region" description="Helical" evidence="1">
    <location>
        <begin position="66"/>
        <end position="87"/>
    </location>
</feature>
<gene>
    <name evidence="2" type="ORF">C7K08_05025</name>
</gene>
<protein>
    <submittedName>
        <fullName evidence="2">Peptidase</fullName>
    </submittedName>
</protein>
<name>A0A2P7EFX8_9SYNE</name>
<proteinExistence type="predicted"/>
<organism evidence="2 3">
    <name type="scientific">Synechococcus lacustris str. Tous</name>
    <dbReference type="NCBI Taxonomy" id="1910958"/>
    <lineage>
        <taxon>Bacteria</taxon>
        <taxon>Bacillati</taxon>
        <taxon>Cyanobacteriota</taxon>
        <taxon>Cyanophyceae</taxon>
        <taxon>Synechococcales</taxon>
        <taxon>Synechococcaceae</taxon>
        <taxon>Synechococcus</taxon>
    </lineage>
</organism>
<dbReference type="AlphaFoldDB" id="A0A2P7EFX8"/>
<keyword evidence="1" id="KW-0472">Membrane</keyword>
<evidence type="ECO:0000256" key="1">
    <source>
        <dbReference type="SAM" id="Phobius"/>
    </source>
</evidence>
<dbReference type="EMBL" id="PXVC01000014">
    <property type="protein sequence ID" value="PSI02019.1"/>
    <property type="molecule type" value="Genomic_DNA"/>
</dbReference>
<keyword evidence="1" id="KW-0812">Transmembrane</keyword>
<comment type="caution">
    <text evidence="2">The sequence shown here is derived from an EMBL/GenBank/DDBJ whole genome shotgun (WGS) entry which is preliminary data.</text>
</comment>
<dbReference type="RefSeq" id="WP_106499556.1">
    <property type="nucleotide sequence ID" value="NZ_PXVC01000014.1"/>
</dbReference>
<sequence length="97" mass="11146">MTSLLQTLRRWHSRLAPFVLLPLLLTVISGMGYRLLRDWGGLSRNQAHLLLVLHEGEWLGPRAETIYVLLNGLGLLWMLISGGMLLVQKWRKQFKSP</sequence>
<dbReference type="STRING" id="1910958.BTM30_02195"/>
<dbReference type="Proteomes" id="UP000240206">
    <property type="component" value="Unassembled WGS sequence"/>
</dbReference>
<evidence type="ECO:0000313" key="2">
    <source>
        <dbReference type="EMBL" id="PSI02019.1"/>
    </source>
</evidence>